<organism evidence="1 2">
    <name type="scientific">Bacteroides fragilis str. 3998T(B)3</name>
    <dbReference type="NCBI Taxonomy" id="1339316"/>
    <lineage>
        <taxon>Bacteria</taxon>
        <taxon>Pseudomonadati</taxon>
        <taxon>Bacteroidota</taxon>
        <taxon>Bacteroidia</taxon>
        <taxon>Bacteroidales</taxon>
        <taxon>Bacteroidaceae</taxon>
        <taxon>Bacteroides</taxon>
    </lineage>
</organism>
<dbReference type="Proteomes" id="UP000020773">
    <property type="component" value="Unassembled WGS sequence"/>
</dbReference>
<sequence length="266" mass="30279">MKEITYSNQKKEIPDSLEELSPKEYYRYLELVLMMNAGEISPFQMRCKLLSCLLGMKHSLLLCRGEIQEELLAQLPALDGFFDITSQDGMTVYDARLKTGRNLLPAYKEWKGPGDMLSGITFGQFIECMGVMAEMERAREQGNEEDIGELISSIGRLLYKKQGPQETGTPPFPVCFHAYIFFLAVWELIYSVPISTNGKDIDFSILFEKSGRGNAGDNTGWVGISYDVAASGVFGDFRQVNDTPFWDVMLYIYKCRFEMLHNNKKQ</sequence>
<evidence type="ECO:0000313" key="2">
    <source>
        <dbReference type="Proteomes" id="UP000020773"/>
    </source>
</evidence>
<accession>A0A015VWW8</accession>
<evidence type="ECO:0000313" key="1">
    <source>
        <dbReference type="EMBL" id="EXY90488.1"/>
    </source>
</evidence>
<dbReference type="RefSeq" id="WP_032596978.1">
    <property type="nucleotide sequence ID" value="NZ_JGDB01000168.1"/>
</dbReference>
<comment type="caution">
    <text evidence="1">The sequence shown here is derived from an EMBL/GenBank/DDBJ whole genome shotgun (WGS) entry which is preliminary data.</text>
</comment>
<proteinExistence type="predicted"/>
<dbReference type="AlphaFoldDB" id="A0A015VWW8"/>
<dbReference type="EMBL" id="JGDB01000168">
    <property type="protein sequence ID" value="EXY90488.1"/>
    <property type="molecule type" value="Genomic_DNA"/>
</dbReference>
<protein>
    <submittedName>
        <fullName evidence="1">Uncharacterized protein</fullName>
    </submittedName>
</protein>
<gene>
    <name evidence="1" type="ORF">M125_2833</name>
</gene>
<reference evidence="1 2" key="1">
    <citation type="submission" date="2014-02" db="EMBL/GenBank/DDBJ databases">
        <authorList>
            <person name="Sears C."/>
            <person name="Carroll K."/>
            <person name="Sack B.R."/>
            <person name="Qadri F."/>
            <person name="Myers L.L."/>
            <person name="Chung G.-T."/>
            <person name="Escheverria P."/>
            <person name="Fraser C.M."/>
            <person name="Sadzewicz L."/>
            <person name="Shefchek K.A."/>
            <person name="Tallon L."/>
            <person name="Das S.P."/>
            <person name="Daugherty S."/>
            <person name="Mongodin E.F."/>
        </authorList>
    </citation>
    <scope>NUCLEOTIDE SEQUENCE [LARGE SCALE GENOMIC DNA]</scope>
    <source>
        <strain evidence="2">3998T(B)3</strain>
    </source>
</reference>
<dbReference type="PATRIC" id="fig|1339316.3.peg.2710"/>
<name>A0A015VWW8_BACFG</name>